<dbReference type="PROSITE" id="PS51257">
    <property type="entry name" value="PROKAR_LIPOPROTEIN"/>
    <property type="match status" value="1"/>
</dbReference>
<keyword evidence="3" id="KW-1185">Reference proteome</keyword>
<evidence type="ECO:0000313" key="3">
    <source>
        <dbReference type="Proteomes" id="UP000286990"/>
    </source>
</evidence>
<dbReference type="InterPro" id="IPR012341">
    <property type="entry name" value="6hp_glycosidase-like_sf"/>
</dbReference>
<dbReference type="InterPro" id="IPR024705">
    <property type="entry name" value="Ssp411"/>
</dbReference>
<dbReference type="Gene3D" id="3.40.30.10">
    <property type="entry name" value="Glutaredoxin"/>
    <property type="match status" value="1"/>
</dbReference>
<dbReference type="AlphaFoldDB" id="A0A426RGG6"/>
<dbReference type="Proteomes" id="UP000286990">
    <property type="component" value="Unassembled WGS sequence"/>
</dbReference>
<dbReference type="Pfam" id="PF03190">
    <property type="entry name" value="Thioredox_DsbH"/>
    <property type="match status" value="1"/>
</dbReference>
<dbReference type="SUPFAM" id="SSF48208">
    <property type="entry name" value="Six-hairpin glycosidases"/>
    <property type="match status" value="1"/>
</dbReference>
<dbReference type="RefSeq" id="WP_125222707.1">
    <property type="nucleotide sequence ID" value="NZ_QUSX01000002.1"/>
</dbReference>
<dbReference type="PANTHER" id="PTHR42899:SF1">
    <property type="entry name" value="SPERMATOGENESIS-ASSOCIATED PROTEIN 20"/>
    <property type="match status" value="1"/>
</dbReference>
<dbReference type="Gene3D" id="1.50.10.10">
    <property type="match status" value="1"/>
</dbReference>
<proteinExistence type="predicted"/>
<organism evidence="2 3">
    <name type="scientific">Maribacter algicola</name>
    <dbReference type="NCBI Taxonomy" id="2498892"/>
    <lineage>
        <taxon>Bacteria</taxon>
        <taxon>Pseudomonadati</taxon>
        <taxon>Bacteroidota</taxon>
        <taxon>Flavobacteriia</taxon>
        <taxon>Flavobacteriales</taxon>
        <taxon>Flavobacteriaceae</taxon>
        <taxon>Maribacter</taxon>
    </lineage>
</organism>
<evidence type="ECO:0000313" key="2">
    <source>
        <dbReference type="EMBL" id="RRQ47989.1"/>
    </source>
</evidence>
<evidence type="ECO:0000259" key="1">
    <source>
        <dbReference type="Pfam" id="PF03190"/>
    </source>
</evidence>
<sequence>MKSTSRFLMLVCLFSFLSCKNSRPEKEIKKEDNELLSNDFEYTNELIAETSPYLLQHAHNPVNWKPWSDKAFTLAKEKNSLILLSIGYSTCHWCHVMEEESFEDIEVAQMMNDNFISIKVDREERPDVDIVYQTALELVQESGGWPLNAILLPNGKPVYLGTYHDKETWKSIISKFSLEYKNNPEKMEEYAKLLTSGIQDVYSGSVGSNEAFTDTNTIHEGISKWSKQWDSDWGGDVGGQKFINPSKLNFLLNYAFLSKDMKAKDHLRKTLDAILLGGIHDHLGGGFFRYSTDGQWKIPHFEKMLYDNAQILSLYAKAYRAFKDPKYLKALETTLNFIERDMKGDQGGYISALDADTNGVEGAFYVWEEEELRFQLGDDFDLFSRFYSIQKEEEWENGKYILVKRSADKEFSNAHSISESELMEYSEKWKEILLKARQTRVEPKKDDKIITSWNAILIDGFIEAYKATSKETYLTKARSTFQFLLNHNYKNEQLVHSYKEGSKQKEVFLEDYAFMAKTALNLYESTFELDYLELAKKFNNTALEKFSDESGFFSFNEKNELIAKIISTADGVLPSANAIMAHNLLKLGHLDYNQQFLNSSRKMISSMITSIVEEVQNYGQWGSLMLTETYPYFEIVVVGPNARKISVELNTYFIPNALIVGSEVPNESPLFQGRFLNNETYIYICQNRTCKLPVQTIEEALVQLSELGSYGWTQKRGLLPF</sequence>
<dbReference type="InterPro" id="IPR004879">
    <property type="entry name" value="Ssp411-like_TRX"/>
</dbReference>
<accession>A0A426RGG6</accession>
<protein>
    <submittedName>
        <fullName evidence="2">Thioredoxin domain-containing protein</fullName>
    </submittedName>
</protein>
<dbReference type="OrthoDB" id="9762614at2"/>
<gene>
    <name evidence="2" type="ORF">DZC72_09625</name>
</gene>
<reference evidence="3" key="1">
    <citation type="submission" date="2018-08" db="EMBL/GenBank/DDBJ databases">
        <authorList>
            <person name="Khan S.A."/>
            <person name="J S.E."/>
        </authorList>
    </citation>
    <scope>NUCLEOTIDE SEQUENCE [LARGE SCALE GENOMIC DNA]</scope>
    <source>
        <strain evidence="3">PoM-212</strain>
    </source>
</reference>
<dbReference type="Gene3D" id="1.50.10.20">
    <property type="match status" value="1"/>
</dbReference>
<dbReference type="PIRSF" id="PIRSF006402">
    <property type="entry name" value="UCP006402_thioredoxin"/>
    <property type="match status" value="1"/>
</dbReference>
<dbReference type="EMBL" id="QUSX01000002">
    <property type="protein sequence ID" value="RRQ47989.1"/>
    <property type="molecule type" value="Genomic_DNA"/>
</dbReference>
<feature type="domain" description="Spermatogenesis-associated protein 20-like TRX" evidence="1">
    <location>
        <begin position="43"/>
        <end position="196"/>
    </location>
</feature>
<name>A0A426RGG6_9FLAO</name>
<dbReference type="SUPFAM" id="SSF52833">
    <property type="entry name" value="Thioredoxin-like"/>
    <property type="match status" value="1"/>
</dbReference>
<dbReference type="InterPro" id="IPR008928">
    <property type="entry name" value="6-hairpin_glycosidase_sf"/>
</dbReference>
<comment type="caution">
    <text evidence="2">The sequence shown here is derived from an EMBL/GenBank/DDBJ whole genome shotgun (WGS) entry which is preliminary data.</text>
</comment>
<dbReference type="InterPro" id="IPR036249">
    <property type="entry name" value="Thioredoxin-like_sf"/>
</dbReference>
<dbReference type="PANTHER" id="PTHR42899">
    <property type="entry name" value="SPERMATOGENESIS-ASSOCIATED PROTEIN 20"/>
    <property type="match status" value="1"/>
</dbReference>
<reference evidence="3" key="2">
    <citation type="submission" date="2018-12" db="EMBL/GenBank/DDBJ databases">
        <title>Maribacter lutimaris sp. nov., isolated from marine sediment.</title>
        <authorList>
            <person name="Kim K.K."/>
        </authorList>
    </citation>
    <scope>NUCLEOTIDE SEQUENCE [LARGE SCALE GENOMIC DNA]</scope>
    <source>
        <strain evidence="3">PoM-212</strain>
    </source>
</reference>
<dbReference type="GO" id="GO:0005975">
    <property type="term" value="P:carbohydrate metabolic process"/>
    <property type="evidence" value="ECO:0007669"/>
    <property type="project" value="InterPro"/>
</dbReference>
<dbReference type="CDD" id="cd02955">
    <property type="entry name" value="SSP411"/>
    <property type="match status" value="1"/>
</dbReference>